<evidence type="ECO:0000313" key="8">
    <source>
        <dbReference type="EMBL" id="GAA6166380.1"/>
    </source>
</evidence>
<evidence type="ECO:0000259" key="6">
    <source>
        <dbReference type="PROSITE" id="PS50110"/>
    </source>
</evidence>
<dbReference type="PANTHER" id="PTHR48111">
    <property type="entry name" value="REGULATOR OF RPOS"/>
    <property type="match status" value="1"/>
</dbReference>
<feature type="DNA-binding region" description="OmpR/PhoB-type" evidence="5">
    <location>
        <begin position="139"/>
        <end position="238"/>
    </location>
</feature>
<dbReference type="InterPro" id="IPR039420">
    <property type="entry name" value="WalR-like"/>
</dbReference>
<comment type="caution">
    <text evidence="8">The sequence shown here is derived from an EMBL/GenBank/DDBJ whole genome shotgun (WGS) entry which is preliminary data.</text>
</comment>
<evidence type="ECO:0000256" key="4">
    <source>
        <dbReference type="PROSITE-ProRule" id="PRU00169"/>
    </source>
</evidence>
<dbReference type="SMART" id="SM00862">
    <property type="entry name" value="Trans_reg_C"/>
    <property type="match status" value="1"/>
</dbReference>
<evidence type="ECO:0000256" key="3">
    <source>
        <dbReference type="ARBA" id="ARBA00023125"/>
    </source>
</evidence>
<keyword evidence="1 4" id="KW-0597">Phosphoprotein</keyword>
<dbReference type="InterPro" id="IPR001789">
    <property type="entry name" value="Sig_transdc_resp-reg_receiver"/>
</dbReference>
<name>A0ABQ0A4A1_9GAMM</name>
<dbReference type="Proteomes" id="UP001465153">
    <property type="component" value="Unassembled WGS sequence"/>
</dbReference>
<dbReference type="CDD" id="cd17574">
    <property type="entry name" value="REC_OmpR"/>
    <property type="match status" value="1"/>
</dbReference>
<dbReference type="SMART" id="SM00448">
    <property type="entry name" value="REC"/>
    <property type="match status" value="1"/>
</dbReference>
<dbReference type="InterPro" id="IPR001867">
    <property type="entry name" value="OmpR/PhoB-type_DNA-bd"/>
</dbReference>
<evidence type="ECO:0000256" key="2">
    <source>
        <dbReference type="ARBA" id="ARBA00023012"/>
    </source>
</evidence>
<dbReference type="Gene3D" id="1.10.10.10">
    <property type="entry name" value="Winged helix-like DNA-binding domain superfamily/Winged helix DNA-binding domain"/>
    <property type="match status" value="1"/>
</dbReference>
<dbReference type="InterPro" id="IPR011006">
    <property type="entry name" value="CheY-like_superfamily"/>
</dbReference>
<proteinExistence type="predicted"/>
<keyword evidence="9" id="KW-1185">Reference proteome</keyword>
<reference evidence="8 9" key="1">
    <citation type="submission" date="2024-04" db="EMBL/GenBank/DDBJ databases">
        <title>Draft genome sequence of Sessilibacter corallicola NBRC 116591.</title>
        <authorList>
            <person name="Miyakawa T."/>
            <person name="Kusuya Y."/>
            <person name="Miura T."/>
        </authorList>
    </citation>
    <scope>NUCLEOTIDE SEQUENCE [LARGE SCALE GENOMIC DNA]</scope>
    <source>
        <strain evidence="8 9">KU-00831-HH</strain>
    </source>
</reference>
<feature type="domain" description="OmpR/PhoB-type" evidence="7">
    <location>
        <begin position="139"/>
        <end position="238"/>
    </location>
</feature>
<dbReference type="Gene3D" id="3.40.50.2300">
    <property type="match status" value="1"/>
</dbReference>
<evidence type="ECO:0000256" key="1">
    <source>
        <dbReference type="ARBA" id="ARBA00022553"/>
    </source>
</evidence>
<accession>A0ABQ0A4A1</accession>
<organism evidence="8 9">
    <name type="scientific">Sessilibacter corallicola</name>
    <dbReference type="NCBI Taxonomy" id="2904075"/>
    <lineage>
        <taxon>Bacteria</taxon>
        <taxon>Pseudomonadati</taxon>
        <taxon>Pseudomonadota</taxon>
        <taxon>Gammaproteobacteria</taxon>
        <taxon>Cellvibrionales</taxon>
        <taxon>Cellvibrionaceae</taxon>
        <taxon>Sessilibacter</taxon>
    </lineage>
</organism>
<evidence type="ECO:0000259" key="7">
    <source>
        <dbReference type="PROSITE" id="PS51755"/>
    </source>
</evidence>
<gene>
    <name evidence="8" type="ORF">NBRC116591_01900</name>
</gene>
<evidence type="ECO:0000256" key="5">
    <source>
        <dbReference type="PROSITE-ProRule" id="PRU01091"/>
    </source>
</evidence>
<dbReference type="SUPFAM" id="SSF52172">
    <property type="entry name" value="CheY-like"/>
    <property type="match status" value="1"/>
</dbReference>
<dbReference type="PANTHER" id="PTHR48111:SF40">
    <property type="entry name" value="PHOSPHATE REGULON TRANSCRIPTIONAL REGULATORY PROTEIN PHOB"/>
    <property type="match status" value="1"/>
</dbReference>
<dbReference type="Pfam" id="PF00072">
    <property type="entry name" value="Response_reg"/>
    <property type="match status" value="1"/>
</dbReference>
<sequence>MIDISSTPGRRDLKIGLLEDDIAQAQLLTQWLTDDGYDVFHAESVSNFIQLMQKQPLDIAILDWQLPDSTGLDALRWIRENHNDSLPVIFSTQRDSEEDVVEALKAGADDYVIKPPRQAEMLARVAAIGRRAGLSRGDDQLIRLAHVTIDTSNKNVLVNGEEVKMTRKDYQLAICVIRNQGKLLSREFLLKEVWGVDAELNTRTVDMHISRMRRNLKIEPTCGYCIKTVYQHGYRLEKVED</sequence>
<keyword evidence="3 5" id="KW-0238">DNA-binding</keyword>
<evidence type="ECO:0000313" key="9">
    <source>
        <dbReference type="Proteomes" id="UP001465153"/>
    </source>
</evidence>
<feature type="modified residue" description="4-aspartylphosphate" evidence="4">
    <location>
        <position position="63"/>
    </location>
</feature>
<feature type="domain" description="Response regulatory" evidence="6">
    <location>
        <begin position="14"/>
        <end position="129"/>
    </location>
</feature>
<dbReference type="Pfam" id="PF00486">
    <property type="entry name" value="Trans_reg_C"/>
    <property type="match status" value="1"/>
</dbReference>
<dbReference type="EMBL" id="BAABWN010000001">
    <property type="protein sequence ID" value="GAA6166380.1"/>
    <property type="molecule type" value="Genomic_DNA"/>
</dbReference>
<dbReference type="PROSITE" id="PS50110">
    <property type="entry name" value="RESPONSE_REGULATORY"/>
    <property type="match status" value="1"/>
</dbReference>
<keyword evidence="2" id="KW-0902">Two-component regulatory system</keyword>
<protein>
    <submittedName>
        <fullName evidence="8">Response regulator transcription factor</fullName>
    </submittedName>
</protein>
<dbReference type="InterPro" id="IPR036388">
    <property type="entry name" value="WH-like_DNA-bd_sf"/>
</dbReference>
<dbReference type="CDD" id="cd00383">
    <property type="entry name" value="trans_reg_C"/>
    <property type="match status" value="1"/>
</dbReference>
<dbReference type="PROSITE" id="PS51755">
    <property type="entry name" value="OMPR_PHOB"/>
    <property type="match status" value="1"/>
</dbReference>